<feature type="transmembrane region" description="Helical" evidence="1">
    <location>
        <begin position="299"/>
        <end position="320"/>
    </location>
</feature>
<keyword evidence="1" id="KW-0812">Transmembrane</keyword>
<sequence length="334" mass="40113">MNQLKQREKRRIYGLDSLRFAAFLMVFLFHSSEAFFFGFLGVDFFFVLSSFLLTYLAFTEIEKTGEFSRKNFFLRRVLRIFPLYYLVVFFSFVLLPFLAEKAGVAITLPEKEFYFWTFLSNYDNSQYLLPLKFLWSIAVEEQFYLLFLLLSLSFRKHFWYIISFLLLVYVVFMISEDYFGWERYKSVLLHLVNFAFGMAAGYLFYLGRINIKKRILLPGLLLSFILLFPTVRIPILFNLLLSLFFVLLIFSITYFGKKLARTHIFRLSEYLGKYTYGLYVYSGFVIVFFNKFLSLHSRALSMLLEFIFLLIVAFLSYHLYEKHFLKLKKYFRKV</sequence>
<feature type="transmembrane region" description="Helical" evidence="1">
    <location>
        <begin position="237"/>
        <end position="255"/>
    </location>
</feature>
<dbReference type="InterPro" id="IPR050879">
    <property type="entry name" value="Acyltransferase_3"/>
</dbReference>
<dbReference type="Proteomes" id="UP001262889">
    <property type="component" value="Unassembled WGS sequence"/>
</dbReference>
<dbReference type="PANTHER" id="PTHR23028:SF53">
    <property type="entry name" value="ACYL_TRANSF_3 DOMAIN-CONTAINING PROTEIN"/>
    <property type="match status" value="1"/>
</dbReference>
<dbReference type="RefSeq" id="WP_311534924.1">
    <property type="nucleotide sequence ID" value="NZ_JAVRHQ010000011.1"/>
</dbReference>
<reference evidence="3 4" key="1">
    <citation type="submission" date="2023-09" db="EMBL/GenBank/DDBJ databases">
        <authorList>
            <person name="Rey-Velasco X."/>
        </authorList>
    </citation>
    <scope>NUCLEOTIDE SEQUENCE [LARGE SCALE GENOMIC DNA]</scope>
    <source>
        <strain evidence="3 4">F363</strain>
    </source>
</reference>
<feature type="transmembrane region" description="Helical" evidence="1">
    <location>
        <begin position="276"/>
        <end position="293"/>
    </location>
</feature>
<organism evidence="3 4">
    <name type="scientific">Autumnicola tepida</name>
    <dbReference type="NCBI Taxonomy" id="3075595"/>
    <lineage>
        <taxon>Bacteria</taxon>
        <taxon>Pseudomonadati</taxon>
        <taxon>Bacteroidota</taxon>
        <taxon>Flavobacteriia</taxon>
        <taxon>Flavobacteriales</taxon>
        <taxon>Flavobacteriaceae</taxon>
        <taxon>Autumnicola</taxon>
    </lineage>
</organism>
<protein>
    <submittedName>
        <fullName evidence="3">Acyltransferase</fullName>
        <ecNumber evidence="3">2.3.-.-</ecNumber>
    </submittedName>
</protein>
<feature type="transmembrane region" description="Helical" evidence="1">
    <location>
        <begin position="78"/>
        <end position="99"/>
    </location>
</feature>
<keyword evidence="4" id="KW-1185">Reference proteome</keyword>
<keyword evidence="3" id="KW-0012">Acyltransferase</keyword>
<evidence type="ECO:0000313" key="3">
    <source>
        <dbReference type="EMBL" id="MDT0643307.1"/>
    </source>
</evidence>
<feature type="transmembrane region" description="Helical" evidence="1">
    <location>
        <begin position="12"/>
        <end position="29"/>
    </location>
</feature>
<keyword evidence="1" id="KW-0472">Membrane</keyword>
<accession>A0ABU3CAD6</accession>
<comment type="caution">
    <text evidence="3">The sequence shown here is derived from an EMBL/GenBank/DDBJ whole genome shotgun (WGS) entry which is preliminary data.</text>
</comment>
<evidence type="ECO:0000313" key="4">
    <source>
        <dbReference type="Proteomes" id="UP001262889"/>
    </source>
</evidence>
<feature type="transmembrane region" description="Helical" evidence="1">
    <location>
        <begin position="157"/>
        <end position="175"/>
    </location>
</feature>
<feature type="transmembrane region" description="Helical" evidence="1">
    <location>
        <begin position="133"/>
        <end position="150"/>
    </location>
</feature>
<dbReference type="InterPro" id="IPR002656">
    <property type="entry name" value="Acyl_transf_3_dom"/>
</dbReference>
<dbReference type="EMBL" id="JAVRHQ010000011">
    <property type="protein sequence ID" value="MDT0643307.1"/>
    <property type="molecule type" value="Genomic_DNA"/>
</dbReference>
<proteinExistence type="predicted"/>
<evidence type="ECO:0000256" key="1">
    <source>
        <dbReference type="SAM" id="Phobius"/>
    </source>
</evidence>
<evidence type="ECO:0000259" key="2">
    <source>
        <dbReference type="Pfam" id="PF01757"/>
    </source>
</evidence>
<dbReference type="PANTHER" id="PTHR23028">
    <property type="entry name" value="ACETYLTRANSFERASE"/>
    <property type="match status" value="1"/>
</dbReference>
<feature type="domain" description="Acyltransferase 3" evidence="2">
    <location>
        <begin position="12"/>
        <end position="315"/>
    </location>
</feature>
<gene>
    <name evidence="3" type="ORF">RM553_10745</name>
</gene>
<dbReference type="EC" id="2.3.-.-" evidence="3"/>
<name>A0ABU3CAD6_9FLAO</name>
<feature type="transmembrane region" description="Helical" evidence="1">
    <location>
        <begin position="187"/>
        <end position="206"/>
    </location>
</feature>
<dbReference type="GO" id="GO:0016746">
    <property type="term" value="F:acyltransferase activity"/>
    <property type="evidence" value="ECO:0007669"/>
    <property type="project" value="UniProtKB-KW"/>
</dbReference>
<dbReference type="Pfam" id="PF01757">
    <property type="entry name" value="Acyl_transf_3"/>
    <property type="match status" value="1"/>
</dbReference>
<feature type="transmembrane region" description="Helical" evidence="1">
    <location>
        <begin position="215"/>
        <end position="231"/>
    </location>
</feature>
<keyword evidence="3" id="KW-0808">Transferase</keyword>
<feature type="transmembrane region" description="Helical" evidence="1">
    <location>
        <begin position="35"/>
        <end position="58"/>
    </location>
</feature>
<keyword evidence="1" id="KW-1133">Transmembrane helix</keyword>